<sequence length="132" mass="14158">MVPSGGKEQQRQGRTAGLYEFQDRMGGSTCPHSFGGGDRAAIKRCWRCTPSKKSYLLAIHGVLSSNDVHRAVTIGTPPYLSSGSYRWGCGGRDYTATCSGNERGAAILPRSSQSVGRSSCGNLTFRIGRHSD</sequence>
<gene>
    <name evidence="1" type="ORF">CEURO_LOCUS5349</name>
</gene>
<evidence type="ECO:0000313" key="1">
    <source>
        <dbReference type="EMBL" id="CAH9074876.1"/>
    </source>
</evidence>
<organism evidence="1 2">
    <name type="scientific">Cuscuta europaea</name>
    <name type="common">European dodder</name>
    <dbReference type="NCBI Taxonomy" id="41803"/>
    <lineage>
        <taxon>Eukaryota</taxon>
        <taxon>Viridiplantae</taxon>
        <taxon>Streptophyta</taxon>
        <taxon>Embryophyta</taxon>
        <taxon>Tracheophyta</taxon>
        <taxon>Spermatophyta</taxon>
        <taxon>Magnoliopsida</taxon>
        <taxon>eudicotyledons</taxon>
        <taxon>Gunneridae</taxon>
        <taxon>Pentapetalae</taxon>
        <taxon>asterids</taxon>
        <taxon>lamiids</taxon>
        <taxon>Solanales</taxon>
        <taxon>Convolvulaceae</taxon>
        <taxon>Cuscuteae</taxon>
        <taxon>Cuscuta</taxon>
        <taxon>Cuscuta subgen. Cuscuta</taxon>
    </lineage>
</organism>
<accession>A0A9P0YTF2</accession>
<protein>
    <submittedName>
        <fullName evidence="1">Uncharacterized protein</fullName>
    </submittedName>
</protein>
<dbReference type="Proteomes" id="UP001152484">
    <property type="component" value="Unassembled WGS sequence"/>
</dbReference>
<evidence type="ECO:0000313" key="2">
    <source>
        <dbReference type="Proteomes" id="UP001152484"/>
    </source>
</evidence>
<name>A0A9P0YTF2_CUSEU</name>
<dbReference type="AlphaFoldDB" id="A0A9P0YTF2"/>
<proteinExistence type="predicted"/>
<reference evidence="1" key="1">
    <citation type="submission" date="2022-07" db="EMBL/GenBank/DDBJ databases">
        <authorList>
            <person name="Macas J."/>
            <person name="Novak P."/>
            <person name="Neumann P."/>
        </authorList>
    </citation>
    <scope>NUCLEOTIDE SEQUENCE</scope>
</reference>
<comment type="caution">
    <text evidence="1">The sequence shown here is derived from an EMBL/GenBank/DDBJ whole genome shotgun (WGS) entry which is preliminary data.</text>
</comment>
<dbReference type="EMBL" id="CAMAPE010000009">
    <property type="protein sequence ID" value="CAH9074876.1"/>
    <property type="molecule type" value="Genomic_DNA"/>
</dbReference>
<keyword evidence="2" id="KW-1185">Reference proteome</keyword>